<dbReference type="PROSITE" id="PS51253">
    <property type="entry name" value="HTH_CENPB"/>
    <property type="match status" value="1"/>
</dbReference>
<dbReference type="SMART" id="SM00674">
    <property type="entry name" value="CENPB"/>
    <property type="match status" value="1"/>
</dbReference>
<dbReference type="GO" id="GO:0005634">
    <property type="term" value="C:nucleus"/>
    <property type="evidence" value="ECO:0007669"/>
    <property type="project" value="TreeGrafter"/>
</dbReference>
<name>A0A8K1C544_PYTOL</name>
<dbReference type="PANTHER" id="PTHR19303">
    <property type="entry name" value="TRANSPOSON"/>
    <property type="match status" value="1"/>
</dbReference>
<gene>
    <name evidence="4" type="ORF">Poli38472_006731</name>
</gene>
<dbReference type="GO" id="GO:0003677">
    <property type="term" value="F:DNA binding"/>
    <property type="evidence" value="ECO:0007669"/>
    <property type="project" value="UniProtKB-KW"/>
</dbReference>
<dbReference type="InterPro" id="IPR004875">
    <property type="entry name" value="DDE_SF_endonuclease_dom"/>
</dbReference>
<evidence type="ECO:0000313" key="4">
    <source>
        <dbReference type="EMBL" id="TMW56721.1"/>
    </source>
</evidence>
<evidence type="ECO:0000313" key="5">
    <source>
        <dbReference type="Proteomes" id="UP000794436"/>
    </source>
</evidence>
<keyword evidence="1" id="KW-0238">DNA-binding</keyword>
<dbReference type="Pfam" id="PF03184">
    <property type="entry name" value="DDE_1"/>
    <property type="match status" value="1"/>
</dbReference>
<proteinExistence type="predicted"/>
<dbReference type="InterPro" id="IPR006600">
    <property type="entry name" value="HTH_CenpB_DNA-bd_dom"/>
</dbReference>
<comment type="caution">
    <text evidence="4">The sequence shown here is derived from an EMBL/GenBank/DDBJ whole genome shotgun (WGS) entry which is preliminary data.</text>
</comment>
<dbReference type="AlphaFoldDB" id="A0A8K1C544"/>
<dbReference type="Gene3D" id="1.10.10.60">
    <property type="entry name" value="Homeodomain-like"/>
    <property type="match status" value="2"/>
</dbReference>
<evidence type="ECO:0000256" key="1">
    <source>
        <dbReference type="ARBA" id="ARBA00023125"/>
    </source>
</evidence>
<dbReference type="Pfam" id="PF03221">
    <property type="entry name" value="HTH_Tnp_Tc5"/>
    <property type="match status" value="1"/>
</dbReference>
<protein>
    <recommendedName>
        <fullName evidence="3">HTH CENPB-type domain-containing protein</fullName>
    </recommendedName>
</protein>
<dbReference type="Proteomes" id="UP000794436">
    <property type="component" value="Unassembled WGS sequence"/>
</dbReference>
<feature type="domain" description="HTH CENPB-type" evidence="3">
    <location>
        <begin position="83"/>
        <end position="158"/>
    </location>
</feature>
<dbReference type="InterPro" id="IPR050863">
    <property type="entry name" value="CenT-Element_Derived"/>
</dbReference>
<keyword evidence="5" id="KW-1185">Reference proteome</keyword>
<accession>A0A8K1C544</accession>
<dbReference type="InterPro" id="IPR009057">
    <property type="entry name" value="Homeodomain-like_sf"/>
</dbReference>
<dbReference type="EMBL" id="SPLM01000145">
    <property type="protein sequence ID" value="TMW56721.1"/>
    <property type="molecule type" value="Genomic_DNA"/>
</dbReference>
<evidence type="ECO:0000256" key="2">
    <source>
        <dbReference type="SAM" id="MobiDB-lite"/>
    </source>
</evidence>
<sequence length="540" mass="61293">MPRGPRASTEATTDAMGLQKGNLTHLQRLAIIRKKDEEPRWTQEDLARWAKKQFGLLRQPTQATISNTLRARERLETMTTSLGAKSVRPVKHPDLDAALMLWIRWKQCQQPTGTTIAGDQVREKAQHLAKVFELMDTMAYSSGWLRSFLSRHGIVLQRNQIFARETCDASTMYTVMTAYAPQDVFTLVCTNLWYRIAPTKCAPGQRMVGSDDEASMGVGLAVNLDVSERLAPIMIGKQKQPPSFRDKSAFQWSFSEYYHNGLAQMTSSIFEVWVRRLNQRMVQANRRILLVLDSAPSHLNVQFSHVQVLIHRDSEHSSLQGLTTGIASAFKAYYRMRQLAEAMDRDDAGLSNKFEITQLKAMRWIEQAWTEVPASMIEDAWQRSGLTGAPSALPPLVDGKTPAEMAAQEVHRTITGFLEQLDVPGRVKSNDVAYPRGEDEMPHYVYDDSSIIQLLREPQDTKSPLDGNDDIASDQASQPPQVTEESILRKLEHFRAVIETLDEQVPTTEELVTVLTFLRRQQRTMRAELQRLRRESNLVV</sequence>
<feature type="region of interest" description="Disordered" evidence="2">
    <location>
        <begin position="460"/>
        <end position="482"/>
    </location>
</feature>
<evidence type="ECO:0000259" key="3">
    <source>
        <dbReference type="PROSITE" id="PS51253"/>
    </source>
</evidence>
<organism evidence="4 5">
    <name type="scientific">Pythium oligandrum</name>
    <name type="common">Mycoparasitic fungus</name>
    <dbReference type="NCBI Taxonomy" id="41045"/>
    <lineage>
        <taxon>Eukaryota</taxon>
        <taxon>Sar</taxon>
        <taxon>Stramenopiles</taxon>
        <taxon>Oomycota</taxon>
        <taxon>Peronosporomycetes</taxon>
        <taxon>Pythiales</taxon>
        <taxon>Pythiaceae</taxon>
        <taxon>Pythium</taxon>
    </lineage>
</organism>
<dbReference type="SUPFAM" id="SSF46689">
    <property type="entry name" value="Homeodomain-like"/>
    <property type="match status" value="1"/>
</dbReference>
<dbReference type="PANTHER" id="PTHR19303:SF73">
    <property type="entry name" value="PROTEIN PDC2"/>
    <property type="match status" value="1"/>
</dbReference>
<dbReference type="OrthoDB" id="162969at2759"/>
<reference evidence="4" key="1">
    <citation type="submission" date="2019-03" db="EMBL/GenBank/DDBJ databases">
        <title>Long read genome sequence of the mycoparasitic Pythium oligandrum ATCC 38472 isolated from sugarbeet rhizosphere.</title>
        <authorList>
            <person name="Gaulin E."/>
        </authorList>
    </citation>
    <scope>NUCLEOTIDE SEQUENCE</scope>
    <source>
        <strain evidence="4">ATCC 38472_TT</strain>
    </source>
</reference>